<dbReference type="Proteomes" id="UP000245938">
    <property type="component" value="Unassembled WGS sequence"/>
</dbReference>
<dbReference type="PANTHER" id="PTHR41771">
    <property type="entry name" value="MEMBRANE PROTEIN-RELATED"/>
    <property type="match status" value="1"/>
</dbReference>
<feature type="transmembrane region" description="Helical" evidence="1">
    <location>
        <begin position="51"/>
        <end position="69"/>
    </location>
</feature>
<dbReference type="Pfam" id="PF07907">
    <property type="entry name" value="YibE_F"/>
    <property type="match status" value="1"/>
</dbReference>
<keyword evidence="1" id="KW-0472">Membrane</keyword>
<proteinExistence type="predicted"/>
<dbReference type="PIRSF" id="PIRSF031503">
    <property type="entry name" value="UCP031503_mp"/>
    <property type="match status" value="1"/>
</dbReference>
<keyword evidence="3" id="KW-1185">Reference proteome</keyword>
<accession>A0A2U3ANJ9</accession>
<feature type="transmembrane region" description="Helical" evidence="1">
    <location>
        <begin position="81"/>
        <end position="103"/>
    </location>
</feature>
<comment type="caution">
    <text evidence="2">The sequence shown here is derived from an EMBL/GenBank/DDBJ whole genome shotgun (WGS) entry which is preliminary data.</text>
</comment>
<keyword evidence="1" id="KW-0812">Transmembrane</keyword>
<sequence length="255" mass="27891">MNTIVLMTILLLLAMTIIGGKKGFRSFIALFLNFSVMIILLFFMNIQSMNAIVLTLIACVVIACINLFFINEITTTTKAAFLSTLLTTSILLLVILAVSDLALIHGFGEEETEELGAFSPLIGISFMQLAISVIIMSTIGAITDAAIAIASPMREMYIHHPTSSRKELFQFGLLIGRDIIGTSTNTLFFAFIGNYLALMIWFKDLSYSIGDIVNSKIFSSEFITICCATIGVILVIPITAAIAAQFFVRKSSDRK</sequence>
<dbReference type="EMBL" id="QFVR01000004">
    <property type="protein sequence ID" value="PWI26120.1"/>
    <property type="molecule type" value="Genomic_DNA"/>
</dbReference>
<protein>
    <submittedName>
        <fullName evidence="2">YibE/F</fullName>
    </submittedName>
</protein>
<feature type="transmembrane region" description="Helical" evidence="1">
    <location>
        <begin position="222"/>
        <end position="248"/>
    </location>
</feature>
<feature type="transmembrane region" description="Helical" evidence="1">
    <location>
        <begin position="179"/>
        <end position="202"/>
    </location>
</feature>
<dbReference type="InterPro" id="IPR012507">
    <property type="entry name" value="YibE_F"/>
</dbReference>
<dbReference type="AlphaFoldDB" id="A0A2U3ANJ9"/>
<feature type="transmembrane region" description="Helical" evidence="1">
    <location>
        <begin position="26"/>
        <end position="44"/>
    </location>
</feature>
<feature type="transmembrane region" description="Helical" evidence="1">
    <location>
        <begin position="115"/>
        <end position="135"/>
    </location>
</feature>
<dbReference type="PANTHER" id="PTHR41771:SF1">
    <property type="entry name" value="MEMBRANE PROTEIN"/>
    <property type="match status" value="1"/>
</dbReference>
<keyword evidence="1" id="KW-1133">Transmembrane helix</keyword>
<organism evidence="2 3">
    <name type="scientific">Kurthia sibirica</name>
    <dbReference type="NCBI Taxonomy" id="202750"/>
    <lineage>
        <taxon>Bacteria</taxon>
        <taxon>Bacillati</taxon>
        <taxon>Bacillota</taxon>
        <taxon>Bacilli</taxon>
        <taxon>Bacillales</taxon>
        <taxon>Caryophanaceae</taxon>
        <taxon>Kurthia</taxon>
    </lineage>
</organism>
<evidence type="ECO:0000256" key="1">
    <source>
        <dbReference type="SAM" id="Phobius"/>
    </source>
</evidence>
<evidence type="ECO:0000313" key="3">
    <source>
        <dbReference type="Proteomes" id="UP000245938"/>
    </source>
</evidence>
<name>A0A2U3ANJ9_9BACL</name>
<reference evidence="2 3" key="1">
    <citation type="submission" date="2018-05" db="EMBL/GenBank/DDBJ databases">
        <title>Kurthia sibirica genome sequence.</title>
        <authorList>
            <person name="Maclea K.S."/>
            <person name="Goen A.E."/>
        </authorList>
    </citation>
    <scope>NUCLEOTIDE SEQUENCE [LARGE SCALE GENOMIC DNA]</scope>
    <source>
        <strain evidence="2 3">ATCC 49154</strain>
    </source>
</reference>
<dbReference type="InterPro" id="IPR014564">
    <property type="entry name" value="UCP031503_TM"/>
</dbReference>
<dbReference type="RefSeq" id="WP_109305143.1">
    <property type="nucleotide sequence ID" value="NZ_BJUF01000008.1"/>
</dbReference>
<dbReference type="OrthoDB" id="2414035at2"/>
<gene>
    <name evidence="2" type="ORF">DEX24_04125</name>
</gene>
<evidence type="ECO:0000313" key="2">
    <source>
        <dbReference type="EMBL" id="PWI26120.1"/>
    </source>
</evidence>